<dbReference type="PROSITE" id="PS50850">
    <property type="entry name" value="MFS"/>
    <property type="match status" value="1"/>
</dbReference>
<evidence type="ECO:0000256" key="4">
    <source>
        <dbReference type="ARBA" id="ARBA00022692"/>
    </source>
</evidence>
<dbReference type="GO" id="GO:0010255">
    <property type="term" value="P:glucose mediated signaling pathway"/>
    <property type="evidence" value="ECO:0007669"/>
    <property type="project" value="UniProtKB-ARBA"/>
</dbReference>
<dbReference type="InterPro" id="IPR036259">
    <property type="entry name" value="MFS_trans_sf"/>
</dbReference>
<dbReference type="AlphaFoldDB" id="A0A1E3QK49"/>
<evidence type="ECO:0000256" key="9">
    <source>
        <dbReference type="SAM" id="Phobius"/>
    </source>
</evidence>
<evidence type="ECO:0000256" key="5">
    <source>
        <dbReference type="ARBA" id="ARBA00022989"/>
    </source>
</evidence>
<dbReference type="RefSeq" id="XP_018983391.1">
    <property type="nucleotide sequence ID" value="XM_019131972.1"/>
</dbReference>
<evidence type="ECO:0000256" key="8">
    <source>
        <dbReference type="RuleBase" id="RU003346"/>
    </source>
</evidence>
<evidence type="ECO:0000259" key="10">
    <source>
        <dbReference type="PROSITE" id="PS50850"/>
    </source>
</evidence>
<gene>
    <name evidence="11" type="ORF">BABINDRAFT_40375</name>
</gene>
<dbReference type="EMBL" id="KV454437">
    <property type="protein sequence ID" value="ODQ78063.1"/>
    <property type="molecule type" value="Genomic_DNA"/>
</dbReference>
<feature type="transmembrane region" description="Helical" evidence="9">
    <location>
        <begin position="412"/>
        <end position="429"/>
    </location>
</feature>
<accession>A0A1E3QK49</accession>
<dbReference type="Gene3D" id="1.20.1250.20">
    <property type="entry name" value="MFS general substrate transporter like domains"/>
    <property type="match status" value="1"/>
</dbReference>
<reference evidence="12" key="1">
    <citation type="submission" date="2016-05" db="EMBL/GenBank/DDBJ databases">
        <title>Comparative genomics of biotechnologically important yeasts.</title>
        <authorList>
            <consortium name="DOE Joint Genome Institute"/>
            <person name="Riley R."/>
            <person name="Haridas S."/>
            <person name="Wolfe K.H."/>
            <person name="Lopes M.R."/>
            <person name="Hittinger C.T."/>
            <person name="Goker M."/>
            <person name="Salamov A."/>
            <person name="Wisecaver J."/>
            <person name="Long T.M."/>
            <person name="Aerts A.L."/>
            <person name="Barry K."/>
            <person name="Choi C."/>
            <person name="Clum A."/>
            <person name="Coughlan A.Y."/>
            <person name="Deshpande S."/>
            <person name="Douglass A.P."/>
            <person name="Hanson S.J."/>
            <person name="Klenk H.-P."/>
            <person name="Labutti K."/>
            <person name="Lapidus A."/>
            <person name="Lindquist E."/>
            <person name="Lipzen A."/>
            <person name="Meier-Kolthoff J.P."/>
            <person name="Ohm R.A."/>
            <person name="Otillar R.P."/>
            <person name="Pangilinan J."/>
            <person name="Peng Y."/>
            <person name="Rokas A."/>
            <person name="Rosa C.A."/>
            <person name="Scheuner C."/>
            <person name="Sibirny A.A."/>
            <person name="Slot J.C."/>
            <person name="Stielow J.B."/>
            <person name="Sun H."/>
            <person name="Kurtzman C.P."/>
            <person name="Blackwell M."/>
            <person name="Grigoriev I.V."/>
            <person name="Jeffries T.W."/>
        </authorList>
    </citation>
    <scope>NUCLEOTIDE SEQUENCE [LARGE SCALE GENOMIC DNA]</scope>
    <source>
        <strain evidence="12">NRRL Y-12698</strain>
    </source>
</reference>
<evidence type="ECO:0000256" key="7">
    <source>
        <dbReference type="ARBA" id="ARBA00023180"/>
    </source>
</evidence>
<name>A0A1E3QK49_9ASCO</name>
<feature type="transmembrane region" description="Helical" evidence="9">
    <location>
        <begin position="101"/>
        <end position="118"/>
    </location>
</feature>
<dbReference type="PROSITE" id="PS00216">
    <property type="entry name" value="SUGAR_TRANSPORT_1"/>
    <property type="match status" value="1"/>
</dbReference>
<comment type="similarity">
    <text evidence="2 8">Belongs to the major facilitator superfamily. Sugar transporter (TC 2.A.1.1) family.</text>
</comment>
<dbReference type="InterPro" id="IPR050360">
    <property type="entry name" value="MFS_Sugar_Transporters"/>
</dbReference>
<organism evidence="11 12">
    <name type="scientific">Babjeviella inositovora NRRL Y-12698</name>
    <dbReference type="NCBI Taxonomy" id="984486"/>
    <lineage>
        <taxon>Eukaryota</taxon>
        <taxon>Fungi</taxon>
        <taxon>Dikarya</taxon>
        <taxon>Ascomycota</taxon>
        <taxon>Saccharomycotina</taxon>
        <taxon>Pichiomycetes</taxon>
        <taxon>Serinales incertae sedis</taxon>
        <taxon>Babjeviella</taxon>
    </lineage>
</organism>
<keyword evidence="3 8" id="KW-0813">Transport</keyword>
<dbReference type="GO" id="GO:0005536">
    <property type="term" value="F:D-glucose binding"/>
    <property type="evidence" value="ECO:0007669"/>
    <property type="project" value="UniProtKB-ARBA"/>
</dbReference>
<protein>
    <recommendedName>
        <fullName evidence="10">Major facilitator superfamily (MFS) profile domain-containing protein</fullName>
    </recommendedName>
</protein>
<dbReference type="GO" id="GO:0005886">
    <property type="term" value="C:plasma membrane"/>
    <property type="evidence" value="ECO:0007669"/>
    <property type="project" value="UniProtKB-ARBA"/>
</dbReference>
<feature type="transmembrane region" description="Helical" evidence="9">
    <location>
        <begin position="449"/>
        <end position="468"/>
    </location>
</feature>
<dbReference type="InterPro" id="IPR005828">
    <property type="entry name" value="MFS_sugar_transport-like"/>
</dbReference>
<evidence type="ECO:0000256" key="2">
    <source>
        <dbReference type="ARBA" id="ARBA00010992"/>
    </source>
</evidence>
<dbReference type="STRING" id="984486.A0A1E3QK49"/>
<feature type="transmembrane region" description="Helical" evidence="9">
    <location>
        <begin position="160"/>
        <end position="182"/>
    </location>
</feature>
<evidence type="ECO:0000256" key="3">
    <source>
        <dbReference type="ARBA" id="ARBA00022448"/>
    </source>
</evidence>
<dbReference type="PANTHER" id="PTHR48022:SF17">
    <property type="entry name" value="HEXOSE TRANSPORTER"/>
    <property type="match status" value="1"/>
</dbReference>
<dbReference type="FunFam" id="1.20.1250.20:FF:000115">
    <property type="entry name" value="High-affinity glucose transporter"/>
    <property type="match status" value="1"/>
</dbReference>
<dbReference type="GO" id="GO:0005351">
    <property type="term" value="F:carbohydrate:proton symporter activity"/>
    <property type="evidence" value="ECO:0007669"/>
    <property type="project" value="TreeGrafter"/>
</dbReference>
<dbReference type="GeneID" id="30149825"/>
<comment type="subcellular location">
    <subcellularLocation>
        <location evidence="1">Membrane</location>
        <topology evidence="1">Multi-pass membrane protein</topology>
    </subcellularLocation>
</comment>
<evidence type="ECO:0000256" key="6">
    <source>
        <dbReference type="ARBA" id="ARBA00023136"/>
    </source>
</evidence>
<keyword evidence="6 9" id="KW-0472">Membrane</keyword>
<dbReference type="CDD" id="cd17356">
    <property type="entry name" value="MFS_HXT"/>
    <property type="match status" value="1"/>
</dbReference>
<dbReference type="PRINTS" id="PR00171">
    <property type="entry name" value="SUGRTRNSPORT"/>
</dbReference>
<dbReference type="InterPro" id="IPR003663">
    <property type="entry name" value="Sugar/inositol_transpt"/>
</dbReference>
<proteinExistence type="inferred from homology"/>
<feature type="transmembrane region" description="Helical" evidence="9">
    <location>
        <begin position="74"/>
        <end position="94"/>
    </location>
</feature>
<dbReference type="NCBIfam" id="TIGR00879">
    <property type="entry name" value="SP"/>
    <property type="match status" value="1"/>
</dbReference>
<sequence length="523" mass="57638">MGIRDSRFYKMLVKDDEKEEGSIFMGIFIGLFAAFGGILYGYDTGTISGILAMPYVLKEFPANKESFTSSEDSLIVSILSAGTFIGAIFAPYMGERFGRRFTIIVATCIVFNIGVILQVASTSIPLLCVGRVIGGLGVGLISSMIPLYQSETVPKWIRGAVVSCYQFAITIGLLLASCINQGTHLRNDSGSYRIPLSIQLLWSLILGVGMIFLPESPRFFVKTGKAERAIESLATIRRLPADHPQILKEYEEIKANYDYEMSVGASSWIDCFRTSNSQLKRLITGVFLQAFQQLTGINFIFYFGTTFFKNSGIKNSFIISVITNVVNVVMTVPGIFLVEILGRRAMLMYGAIGMCVSDFIIAIVGVTTDSAASNKVMIAFVCTFIASFAATWGPICWVVVGEIFPLRLRGKCVAMSSASNWLWNFGIAYATPYLVNTGKGNAGLQSKVFFIWGGFNLACLVFCFYFVYESKGLSLEQVDEMYEVCDNAWTSHNFVPTKNGFSQHLNDKETVNHLEKGDSEVSV</sequence>
<feature type="transmembrane region" description="Helical" evidence="9">
    <location>
        <begin position="194"/>
        <end position="213"/>
    </location>
</feature>
<feature type="transmembrane region" description="Helical" evidence="9">
    <location>
        <begin position="21"/>
        <end position="42"/>
    </location>
</feature>
<feature type="transmembrane region" description="Helical" evidence="9">
    <location>
        <begin position="345"/>
        <end position="366"/>
    </location>
</feature>
<keyword evidence="7" id="KW-0325">Glycoprotein</keyword>
<dbReference type="Pfam" id="PF00083">
    <property type="entry name" value="Sugar_tr"/>
    <property type="match status" value="1"/>
</dbReference>
<feature type="transmembrane region" description="Helical" evidence="9">
    <location>
        <begin position="124"/>
        <end position="148"/>
    </location>
</feature>
<keyword evidence="12" id="KW-1185">Reference proteome</keyword>
<evidence type="ECO:0000313" key="11">
    <source>
        <dbReference type="EMBL" id="ODQ78063.1"/>
    </source>
</evidence>
<evidence type="ECO:0000256" key="1">
    <source>
        <dbReference type="ARBA" id="ARBA00004141"/>
    </source>
</evidence>
<feature type="transmembrane region" description="Helical" evidence="9">
    <location>
        <begin position="378"/>
        <end position="400"/>
    </location>
</feature>
<evidence type="ECO:0000313" key="12">
    <source>
        <dbReference type="Proteomes" id="UP000094336"/>
    </source>
</evidence>
<dbReference type="PANTHER" id="PTHR48022">
    <property type="entry name" value="PLASTIDIC GLUCOSE TRANSPORTER 4"/>
    <property type="match status" value="1"/>
</dbReference>
<dbReference type="Proteomes" id="UP000094336">
    <property type="component" value="Unassembled WGS sequence"/>
</dbReference>
<keyword evidence="5 9" id="KW-1133">Transmembrane helix</keyword>
<feature type="domain" description="Major facilitator superfamily (MFS) profile" evidence="10">
    <location>
        <begin position="29"/>
        <end position="471"/>
    </location>
</feature>
<dbReference type="OrthoDB" id="6612291at2759"/>
<feature type="transmembrane region" description="Helical" evidence="9">
    <location>
        <begin position="316"/>
        <end position="338"/>
    </location>
</feature>
<dbReference type="InterPro" id="IPR005829">
    <property type="entry name" value="Sugar_transporter_CS"/>
</dbReference>
<dbReference type="InterPro" id="IPR020846">
    <property type="entry name" value="MFS_dom"/>
</dbReference>
<feature type="transmembrane region" description="Helical" evidence="9">
    <location>
        <begin position="282"/>
        <end position="304"/>
    </location>
</feature>
<dbReference type="SUPFAM" id="SSF103473">
    <property type="entry name" value="MFS general substrate transporter"/>
    <property type="match status" value="1"/>
</dbReference>
<keyword evidence="4 9" id="KW-0812">Transmembrane</keyword>
<dbReference type="PROSITE" id="PS00217">
    <property type="entry name" value="SUGAR_TRANSPORT_2"/>
    <property type="match status" value="1"/>
</dbReference>